<dbReference type="GO" id="GO:0000502">
    <property type="term" value="C:proteasome complex"/>
    <property type="evidence" value="ECO:0007669"/>
    <property type="project" value="UniProtKB-KW"/>
</dbReference>
<dbReference type="OMA" id="YDTMTNG"/>
<comment type="similarity">
    <text evidence="2">Belongs to the POMP/UMP1 family.</text>
</comment>
<dbReference type="GO" id="GO:0005634">
    <property type="term" value="C:nucleus"/>
    <property type="evidence" value="ECO:0007669"/>
    <property type="project" value="TreeGrafter"/>
</dbReference>
<dbReference type="PANTHER" id="PTHR12828:SF3">
    <property type="entry name" value="PROTEASOME MATURATION PROTEIN"/>
    <property type="match status" value="1"/>
</dbReference>
<dbReference type="EMBL" id="HAAD01000273">
    <property type="protein sequence ID" value="CDG66505.1"/>
    <property type="molecule type" value="mRNA"/>
</dbReference>
<sequence length="122" mass="13777">MTDIKFDVGLLGANDQFRNGFQSALKDAVSKHPLEVSEKNYFKNSERREFSATRSAHGLHMPMKLQMERAVASRIQRIAGLPSSNLALRTLMGINDILGPEDIFNDVSEELEDYRVFGDGRF</sequence>
<protein>
    <submittedName>
        <fullName evidence="3">Proteasome maturation protein</fullName>
    </submittedName>
</protein>
<dbReference type="AlphaFoldDB" id="T2M3J7"/>
<dbReference type="PANTHER" id="PTHR12828">
    <property type="entry name" value="PROTEASOME MATURATION PROTEIN UMP1"/>
    <property type="match status" value="1"/>
</dbReference>
<organism evidence="3">
    <name type="scientific">Hydra vulgaris</name>
    <name type="common">Hydra</name>
    <name type="synonym">Hydra attenuata</name>
    <dbReference type="NCBI Taxonomy" id="6087"/>
    <lineage>
        <taxon>Eukaryota</taxon>
        <taxon>Metazoa</taxon>
        <taxon>Cnidaria</taxon>
        <taxon>Hydrozoa</taxon>
        <taxon>Hydroidolina</taxon>
        <taxon>Anthoathecata</taxon>
        <taxon>Aplanulata</taxon>
        <taxon>Hydridae</taxon>
        <taxon>Hydra</taxon>
    </lineage>
</organism>
<evidence type="ECO:0000256" key="1">
    <source>
        <dbReference type="ARBA" id="ARBA00023186"/>
    </source>
</evidence>
<dbReference type="Pfam" id="PF05348">
    <property type="entry name" value="UMP1"/>
    <property type="match status" value="1"/>
</dbReference>
<proteinExistence type="evidence at transcript level"/>
<gene>
    <name evidence="3" type="primary">POMP</name>
</gene>
<dbReference type="InterPro" id="IPR008012">
    <property type="entry name" value="Ump1"/>
</dbReference>
<keyword evidence="3" id="KW-0647">Proteasome</keyword>
<dbReference type="OrthoDB" id="15001at2759"/>
<reference evidence="3" key="1">
    <citation type="journal article" date="2013" name="Genome Biol. Evol.">
        <title>Punctuated emergences of genetic and phenotypic innovations in eumetazoan, bilaterian, euteleostome, and hominidae ancestors.</title>
        <authorList>
            <person name="Wenger Y."/>
            <person name="Galliot B."/>
        </authorList>
    </citation>
    <scope>NUCLEOTIDE SEQUENCE</scope>
    <source>
        <tissue evidence="3">Whole animals</tissue>
    </source>
</reference>
<dbReference type="GO" id="GO:0005737">
    <property type="term" value="C:cytoplasm"/>
    <property type="evidence" value="ECO:0007669"/>
    <property type="project" value="TreeGrafter"/>
</dbReference>
<evidence type="ECO:0000313" key="3">
    <source>
        <dbReference type="EMBL" id="CDG66505.1"/>
    </source>
</evidence>
<accession>T2M3J7</accession>
<dbReference type="GO" id="GO:0043248">
    <property type="term" value="P:proteasome assembly"/>
    <property type="evidence" value="ECO:0007669"/>
    <property type="project" value="InterPro"/>
</dbReference>
<name>T2M3J7_HYDVU</name>
<evidence type="ECO:0000256" key="2">
    <source>
        <dbReference type="ARBA" id="ARBA00043974"/>
    </source>
</evidence>
<keyword evidence="1" id="KW-0143">Chaperone</keyword>